<dbReference type="InterPro" id="IPR002416">
    <property type="entry name" value="T2SS_protein-GspH"/>
</dbReference>
<dbReference type="GO" id="GO:0015628">
    <property type="term" value="P:protein secretion by the type II secretion system"/>
    <property type="evidence" value="ECO:0007669"/>
    <property type="project" value="InterPro"/>
</dbReference>
<dbReference type="NCBIfam" id="TIGR02532">
    <property type="entry name" value="IV_pilin_GFxxxE"/>
    <property type="match status" value="1"/>
</dbReference>
<keyword evidence="8" id="KW-1185">Reference proteome</keyword>
<dbReference type="Pfam" id="PF07963">
    <property type="entry name" value="N_methyl"/>
    <property type="match status" value="1"/>
</dbReference>
<dbReference type="GO" id="GO:0016020">
    <property type="term" value="C:membrane"/>
    <property type="evidence" value="ECO:0007669"/>
    <property type="project" value="UniProtKB-SubCell"/>
</dbReference>
<accession>A0A6N9TLU0</accession>
<keyword evidence="2" id="KW-0488">Methylation</keyword>
<evidence type="ECO:0000256" key="6">
    <source>
        <dbReference type="SAM" id="Phobius"/>
    </source>
</evidence>
<evidence type="ECO:0000313" key="8">
    <source>
        <dbReference type="Proteomes" id="UP000469346"/>
    </source>
</evidence>
<dbReference type="InterPro" id="IPR012902">
    <property type="entry name" value="N_methyl_site"/>
</dbReference>
<dbReference type="PRINTS" id="PR00885">
    <property type="entry name" value="BCTERIALGSPH"/>
</dbReference>
<organism evidence="7 8">
    <name type="scientific">Dissulfurirhabdus thermomarina</name>
    <dbReference type="NCBI Taxonomy" id="1765737"/>
    <lineage>
        <taxon>Bacteria</taxon>
        <taxon>Deltaproteobacteria</taxon>
        <taxon>Dissulfurirhabdaceae</taxon>
        <taxon>Dissulfurirhabdus</taxon>
    </lineage>
</organism>
<evidence type="ECO:0000256" key="5">
    <source>
        <dbReference type="ARBA" id="ARBA00023136"/>
    </source>
</evidence>
<evidence type="ECO:0000256" key="3">
    <source>
        <dbReference type="ARBA" id="ARBA00022692"/>
    </source>
</evidence>
<evidence type="ECO:0000313" key="7">
    <source>
        <dbReference type="EMBL" id="NDY42089.1"/>
    </source>
</evidence>
<comment type="caution">
    <text evidence="7">The sequence shown here is derived from an EMBL/GenBank/DDBJ whole genome shotgun (WGS) entry which is preliminary data.</text>
</comment>
<dbReference type="InterPro" id="IPR045584">
    <property type="entry name" value="Pilin-like"/>
</dbReference>
<feature type="transmembrane region" description="Helical" evidence="6">
    <location>
        <begin position="12"/>
        <end position="38"/>
    </location>
</feature>
<dbReference type="EMBL" id="JAAGRR010000034">
    <property type="protein sequence ID" value="NDY42089.1"/>
    <property type="molecule type" value="Genomic_DNA"/>
</dbReference>
<dbReference type="RefSeq" id="WP_163298237.1">
    <property type="nucleotide sequence ID" value="NZ_JAAGRR010000034.1"/>
</dbReference>
<comment type="subcellular location">
    <subcellularLocation>
        <location evidence="1">Membrane</location>
        <topology evidence="1">Single-pass membrane protein</topology>
    </subcellularLocation>
</comment>
<gene>
    <name evidence="7" type="ORF">G3N55_04405</name>
</gene>
<keyword evidence="5 6" id="KW-0472">Membrane</keyword>
<name>A0A6N9TLU0_DISTH</name>
<dbReference type="Proteomes" id="UP000469346">
    <property type="component" value="Unassembled WGS sequence"/>
</dbReference>
<proteinExistence type="predicted"/>
<evidence type="ECO:0000256" key="1">
    <source>
        <dbReference type="ARBA" id="ARBA00004167"/>
    </source>
</evidence>
<keyword evidence="4 6" id="KW-1133">Transmembrane helix</keyword>
<protein>
    <submittedName>
        <fullName evidence="7">Prepilin-type N-terminal cleavage/methylation domain-containing protein</fullName>
    </submittedName>
</protein>
<dbReference type="GO" id="GO:0015627">
    <property type="term" value="C:type II protein secretion system complex"/>
    <property type="evidence" value="ECO:0007669"/>
    <property type="project" value="InterPro"/>
</dbReference>
<feature type="non-terminal residue" evidence="7">
    <location>
        <position position="132"/>
    </location>
</feature>
<evidence type="ECO:0000256" key="4">
    <source>
        <dbReference type="ARBA" id="ARBA00022989"/>
    </source>
</evidence>
<dbReference type="AlphaFoldDB" id="A0A6N9TLU0"/>
<reference evidence="7 8" key="1">
    <citation type="submission" date="2020-02" db="EMBL/GenBank/DDBJ databases">
        <title>Comparative genomics of sulfur disproportionating microorganisms.</title>
        <authorList>
            <person name="Ward L.M."/>
            <person name="Bertran E."/>
            <person name="Johnston D.T."/>
        </authorList>
    </citation>
    <scope>NUCLEOTIDE SEQUENCE [LARGE SCALE GENOMIC DNA]</scope>
    <source>
        <strain evidence="7 8">DSM 100025</strain>
    </source>
</reference>
<dbReference type="PROSITE" id="PS00409">
    <property type="entry name" value="PROKAR_NTER_METHYL"/>
    <property type="match status" value="1"/>
</dbReference>
<sequence>MWPSDRSGGFTLLEILLVMVLIGVSAGLVFVAVGGGAFQSERRRLLEDFTGALRDARTRGLLSGRPVFFVIDGEGRTYGAGRRRPFPAEVQVEGDGVVEAGGGVYGILFYPDGSSSGGRLDLRWAGGKVDRV</sequence>
<keyword evidence="3 6" id="KW-0812">Transmembrane</keyword>
<dbReference type="SUPFAM" id="SSF54523">
    <property type="entry name" value="Pili subunits"/>
    <property type="match status" value="1"/>
</dbReference>
<evidence type="ECO:0000256" key="2">
    <source>
        <dbReference type="ARBA" id="ARBA00022481"/>
    </source>
</evidence>